<keyword evidence="6 8" id="KW-0807">Transducer</keyword>
<evidence type="ECO:0000256" key="1">
    <source>
        <dbReference type="ARBA" id="ARBA00004651"/>
    </source>
</evidence>
<protein>
    <submittedName>
        <fullName evidence="12">Methyl-accepting chemotaxis protein</fullName>
    </submittedName>
</protein>
<dbReference type="SMART" id="SM00283">
    <property type="entry name" value="MA"/>
    <property type="match status" value="1"/>
</dbReference>
<keyword evidence="13" id="KW-1185">Reference proteome</keyword>
<evidence type="ECO:0000256" key="9">
    <source>
        <dbReference type="SAM" id="Phobius"/>
    </source>
</evidence>
<evidence type="ECO:0000259" key="10">
    <source>
        <dbReference type="PROSITE" id="PS50111"/>
    </source>
</evidence>
<evidence type="ECO:0000259" key="11">
    <source>
        <dbReference type="PROSITE" id="PS50885"/>
    </source>
</evidence>
<dbReference type="PANTHER" id="PTHR32089">
    <property type="entry name" value="METHYL-ACCEPTING CHEMOTAXIS PROTEIN MCPB"/>
    <property type="match status" value="1"/>
</dbReference>
<feature type="domain" description="HAMP" evidence="11">
    <location>
        <begin position="244"/>
        <end position="286"/>
    </location>
</feature>
<dbReference type="GO" id="GO:0007165">
    <property type="term" value="P:signal transduction"/>
    <property type="evidence" value="ECO:0007669"/>
    <property type="project" value="UniProtKB-KW"/>
</dbReference>
<keyword evidence="5 9" id="KW-0472">Membrane</keyword>
<organism evidence="12 13">
    <name type="scientific">Anaerosporobacter mobilis DSM 15930</name>
    <dbReference type="NCBI Taxonomy" id="1120996"/>
    <lineage>
        <taxon>Bacteria</taxon>
        <taxon>Bacillati</taxon>
        <taxon>Bacillota</taxon>
        <taxon>Clostridia</taxon>
        <taxon>Lachnospirales</taxon>
        <taxon>Lachnospiraceae</taxon>
        <taxon>Anaerosporobacter</taxon>
    </lineage>
</organism>
<dbReference type="STRING" id="1120996.SAMN02746066_03476"/>
<dbReference type="Gene3D" id="3.30.450.20">
    <property type="entry name" value="PAS domain"/>
    <property type="match status" value="1"/>
</dbReference>
<evidence type="ECO:0000313" key="12">
    <source>
        <dbReference type="EMBL" id="SHM82807.1"/>
    </source>
</evidence>
<gene>
    <name evidence="12" type="ORF">SAMN02746066_03476</name>
</gene>
<dbReference type="InterPro" id="IPR003660">
    <property type="entry name" value="HAMP_dom"/>
</dbReference>
<dbReference type="Pfam" id="PF00015">
    <property type="entry name" value="MCPsignal"/>
    <property type="match status" value="1"/>
</dbReference>
<accession>A0A1M7LWT4</accession>
<comment type="similarity">
    <text evidence="7">Belongs to the methyl-accepting chemotaxis (MCP) protein family.</text>
</comment>
<evidence type="ECO:0000256" key="3">
    <source>
        <dbReference type="ARBA" id="ARBA00022692"/>
    </source>
</evidence>
<dbReference type="SUPFAM" id="SSF58104">
    <property type="entry name" value="Methyl-accepting chemotaxis protein (MCP) signaling domain"/>
    <property type="match status" value="1"/>
</dbReference>
<evidence type="ECO:0000256" key="5">
    <source>
        <dbReference type="ARBA" id="ARBA00023136"/>
    </source>
</evidence>
<evidence type="ECO:0000256" key="4">
    <source>
        <dbReference type="ARBA" id="ARBA00022989"/>
    </source>
</evidence>
<dbReference type="InterPro" id="IPR033480">
    <property type="entry name" value="sCache_2"/>
</dbReference>
<evidence type="ECO:0000256" key="2">
    <source>
        <dbReference type="ARBA" id="ARBA00022475"/>
    </source>
</evidence>
<evidence type="ECO:0000313" key="13">
    <source>
        <dbReference type="Proteomes" id="UP000184038"/>
    </source>
</evidence>
<evidence type="ECO:0000256" key="7">
    <source>
        <dbReference type="ARBA" id="ARBA00029447"/>
    </source>
</evidence>
<evidence type="ECO:0000256" key="8">
    <source>
        <dbReference type="PROSITE-ProRule" id="PRU00284"/>
    </source>
</evidence>
<dbReference type="Pfam" id="PF17200">
    <property type="entry name" value="sCache_2"/>
    <property type="match status" value="1"/>
</dbReference>
<dbReference type="SMART" id="SM01049">
    <property type="entry name" value="Cache_2"/>
    <property type="match status" value="1"/>
</dbReference>
<dbReference type="OrthoDB" id="9810264at2"/>
<dbReference type="GO" id="GO:0005886">
    <property type="term" value="C:plasma membrane"/>
    <property type="evidence" value="ECO:0007669"/>
    <property type="project" value="UniProtKB-SubCell"/>
</dbReference>
<comment type="subcellular location">
    <subcellularLocation>
        <location evidence="1">Cell membrane</location>
        <topology evidence="1">Multi-pass membrane protein</topology>
    </subcellularLocation>
</comment>
<sequence length="594" mass="65517">MKNLKVRTKVVMLAVGLICIAIFMCMLSITKLTDEMNQSLDTLEARLNEDYDTNIKEQVGTTIKMIEAIYQKSQQGVYSLEESKQLAAEIVRSLRYGESGYFWVDTYEGDNVVLLGSETEGTNRLDTVDVNGFRMVANIIEVGKQPDGGFTEYWFPKEGEEEASPKRSYSKAFEPYQWVVGTGNYTDYIDNEIATLRAEKVTEVNKVIMEMAIILIVVLCISMFITGLFSRQLGSAFNSICSYLRQVASGDFTAKLPKNIANRKDDFGTLITELENMKSSVSGLIKQTNIEADKILEVVSQVTLGVNELNSNLEDVSATTEELAAGMEETSAASQEMLTASQEIDMATKVIAEKSSQGAELASEIYKRADVTKSEVDMAQQVAGAMRQEIEEKLQEALENVKIVEQIHVLSESIMTITGQTNLLALNAAIEAARAGEAGRGFSVVADEIRDLAEQSKNTVVKIQEVTEQVTESVNNLSDSATKLLDFVSTKVNQDYDRFGDVAEEYHKDANYINDLIQDFSETAEGLKKSIGSVMTAINEVSQASEQGAIGTSDIAEKVMGVTNKSMYVADQVSISKESSIHLHEEIGKFRLED</sequence>
<dbReference type="PROSITE" id="PS50885">
    <property type="entry name" value="HAMP"/>
    <property type="match status" value="1"/>
</dbReference>
<feature type="transmembrane region" description="Helical" evidence="9">
    <location>
        <begin position="12"/>
        <end position="30"/>
    </location>
</feature>
<dbReference type="EMBL" id="FRCP01000018">
    <property type="protein sequence ID" value="SHM82807.1"/>
    <property type="molecule type" value="Genomic_DNA"/>
</dbReference>
<evidence type="ECO:0000256" key="6">
    <source>
        <dbReference type="ARBA" id="ARBA00023224"/>
    </source>
</evidence>
<keyword evidence="3 9" id="KW-0812">Transmembrane</keyword>
<dbReference type="InterPro" id="IPR004089">
    <property type="entry name" value="MCPsignal_dom"/>
</dbReference>
<name>A0A1M7LWT4_9FIRM</name>
<dbReference type="PROSITE" id="PS50111">
    <property type="entry name" value="CHEMOTAXIS_TRANSDUC_2"/>
    <property type="match status" value="1"/>
</dbReference>
<dbReference type="Gene3D" id="1.10.287.950">
    <property type="entry name" value="Methyl-accepting chemotaxis protein"/>
    <property type="match status" value="1"/>
</dbReference>
<dbReference type="Proteomes" id="UP000184038">
    <property type="component" value="Unassembled WGS sequence"/>
</dbReference>
<reference evidence="12 13" key="1">
    <citation type="submission" date="2016-11" db="EMBL/GenBank/DDBJ databases">
        <authorList>
            <person name="Jaros S."/>
            <person name="Januszkiewicz K."/>
            <person name="Wedrychowicz H."/>
        </authorList>
    </citation>
    <scope>NUCLEOTIDE SEQUENCE [LARGE SCALE GENOMIC DNA]</scope>
    <source>
        <strain evidence="12 13">DSM 15930</strain>
    </source>
</reference>
<feature type="transmembrane region" description="Helical" evidence="9">
    <location>
        <begin position="207"/>
        <end position="229"/>
    </location>
</feature>
<proteinExistence type="inferred from homology"/>
<keyword evidence="4 9" id="KW-1133">Transmembrane helix</keyword>
<dbReference type="PANTHER" id="PTHR32089:SF112">
    <property type="entry name" value="LYSOZYME-LIKE PROTEIN-RELATED"/>
    <property type="match status" value="1"/>
</dbReference>
<dbReference type="RefSeq" id="WP_084139342.1">
    <property type="nucleotide sequence ID" value="NZ_FRCP01000018.1"/>
</dbReference>
<keyword evidence="2" id="KW-1003">Cell membrane</keyword>
<dbReference type="AlphaFoldDB" id="A0A1M7LWT4"/>
<feature type="domain" description="Methyl-accepting transducer" evidence="10">
    <location>
        <begin position="305"/>
        <end position="563"/>
    </location>
</feature>